<evidence type="ECO:0000256" key="1">
    <source>
        <dbReference type="SAM" id="Phobius"/>
    </source>
</evidence>
<sequence length="48" mass="4639">MRRLIVTALLVGATGMQGCATSVQTFLLGTAVGAAAVVGAAGCSLACR</sequence>
<reference evidence="2 3" key="1">
    <citation type="submission" date="2019-08" db="EMBL/GenBank/DDBJ databases">
        <authorList>
            <person name="Peeters C."/>
        </authorList>
    </citation>
    <scope>NUCLEOTIDE SEQUENCE [LARGE SCALE GENOMIC DNA]</scope>
    <source>
        <strain evidence="2 3">LMG 31108</strain>
    </source>
</reference>
<dbReference type="EMBL" id="CABPSB010000001">
    <property type="protein sequence ID" value="VVD68517.1"/>
    <property type="molecule type" value="Genomic_DNA"/>
</dbReference>
<name>A0A5E4RZ18_9BURK</name>
<accession>A0A5E4RZ18</accession>
<keyword evidence="1" id="KW-0812">Transmembrane</keyword>
<evidence type="ECO:0000313" key="3">
    <source>
        <dbReference type="Proteomes" id="UP000406256"/>
    </source>
</evidence>
<protein>
    <recommendedName>
        <fullName evidence="4">Lipoprotein</fullName>
    </recommendedName>
</protein>
<evidence type="ECO:0000313" key="2">
    <source>
        <dbReference type="EMBL" id="VVD68517.1"/>
    </source>
</evidence>
<keyword evidence="1" id="KW-1133">Transmembrane helix</keyword>
<dbReference type="PROSITE" id="PS51257">
    <property type="entry name" value="PROKAR_LIPOPROTEIN"/>
    <property type="match status" value="1"/>
</dbReference>
<feature type="transmembrane region" description="Helical" evidence="1">
    <location>
        <begin position="25"/>
        <end position="47"/>
    </location>
</feature>
<dbReference type="AlphaFoldDB" id="A0A5E4RZ18"/>
<evidence type="ECO:0008006" key="4">
    <source>
        <dbReference type="Google" id="ProtNLM"/>
    </source>
</evidence>
<gene>
    <name evidence="2" type="ORF">PAN31108_00494</name>
</gene>
<dbReference type="Proteomes" id="UP000406256">
    <property type="component" value="Unassembled WGS sequence"/>
</dbReference>
<keyword evidence="3" id="KW-1185">Reference proteome</keyword>
<keyword evidence="1" id="KW-0472">Membrane</keyword>
<proteinExistence type="predicted"/>
<organism evidence="2 3">
    <name type="scientific">Pandoraea anhela</name>
    <dbReference type="NCBI Taxonomy" id="2508295"/>
    <lineage>
        <taxon>Bacteria</taxon>
        <taxon>Pseudomonadati</taxon>
        <taxon>Pseudomonadota</taxon>
        <taxon>Betaproteobacteria</taxon>
        <taxon>Burkholderiales</taxon>
        <taxon>Burkholderiaceae</taxon>
        <taxon>Pandoraea</taxon>
    </lineage>
</organism>